<dbReference type="EMBL" id="LR593886">
    <property type="protein sequence ID" value="VTR97837.1"/>
    <property type="molecule type" value="Genomic_DNA"/>
</dbReference>
<dbReference type="RefSeq" id="WP_162671384.1">
    <property type="nucleotide sequence ID" value="NZ_LR593886.1"/>
</dbReference>
<feature type="region of interest" description="Disordered" evidence="1">
    <location>
        <begin position="1"/>
        <end position="35"/>
    </location>
</feature>
<keyword evidence="4" id="KW-1185">Reference proteome</keyword>
<evidence type="ECO:0000313" key="3">
    <source>
        <dbReference type="EMBL" id="VTR97837.1"/>
    </source>
</evidence>
<keyword evidence="2" id="KW-1133">Transmembrane helix</keyword>
<dbReference type="AlphaFoldDB" id="A0A6P2DAC5"/>
<reference evidence="3 4" key="1">
    <citation type="submission" date="2019-05" db="EMBL/GenBank/DDBJ databases">
        <authorList>
            <consortium name="Science for Life Laboratories"/>
        </authorList>
    </citation>
    <scope>NUCLEOTIDE SEQUENCE [LARGE SCALE GENOMIC DNA]</scope>
    <source>
        <strain evidence="3">Soil9</strain>
    </source>
</reference>
<dbReference type="Proteomes" id="UP000464178">
    <property type="component" value="Chromosome"/>
</dbReference>
<organism evidence="3 4">
    <name type="scientific">Gemmata massiliana</name>
    <dbReference type="NCBI Taxonomy" id="1210884"/>
    <lineage>
        <taxon>Bacteria</taxon>
        <taxon>Pseudomonadati</taxon>
        <taxon>Planctomycetota</taxon>
        <taxon>Planctomycetia</taxon>
        <taxon>Gemmatales</taxon>
        <taxon>Gemmataceae</taxon>
        <taxon>Gemmata</taxon>
    </lineage>
</organism>
<evidence type="ECO:0000256" key="1">
    <source>
        <dbReference type="SAM" id="MobiDB-lite"/>
    </source>
</evidence>
<proteinExistence type="predicted"/>
<keyword evidence="2" id="KW-0812">Transmembrane</keyword>
<accession>A0A6P2DAC5</accession>
<evidence type="ECO:0000256" key="2">
    <source>
        <dbReference type="SAM" id="Phobius"/>
    </source>
</evidence>
<sequence length="98" mass="10639">MSDSRNAGEGGFGNLPKWPAAAKELPESRPVEPPRSRLKWSLGLGAVGGLLGLFRSGGSDPAYLAGSVTGGFMVFALIGLIVEHALYDRERRRRWEDR</sequence>
<evidence type="ECO:0000313" key="4">
    <source>
        <dbReference type="Proteomes" id="UP000464178"/>
    </source>
</evidence>
<gene>
    <name evidence="3" type="ORF">SOIL9_05170</name>
</gene>
<dbReference type="KEGG" id="gms:SOIL9_05170"/>
<keyword evidence="2" id="KW-0472">Membrane</keyword>
<name>A0A6P2DAC5_9BACT</name>
<feature type="transmembrane region" description="Helical" evidence="2">
    <location>
        <begin position="62"/>
        <end position="86"/>
    </location>
</feature>
<protein>
    <submittedName>
        <fullName evidence="3">Uncharacterized protein</fullName>
    </submittedName>
</protein>
<feature type="compositionally biased region" description="Basic and acidic residues" evidence="1">
    <location>
        <begin position="24"/>
        <end position="35"/>
    </location>
</feature>